<dbReference type="GO" id="GO:0008270">
    <property type="term" value="F:zinc ion binding"/>
    <property type="evidence" value="ECO:0007669"/>
    <property type="project" value="UniProtKB-KW"/>
</dbReference>
<dbReference type="PROSITE" id="PS50089">
    <property type="entry name" value="ZF_RING_2"/>
    <property type="match status" value="1"/>
</dbReference>
<reference evidence="5" key="1">
    <citation type="journal article" date="2021" name="IMA Fungus">
        <title>Genomic characterization of three marine fungi, including Emericellopsis atlantica sp. nov. with signatures of a generalist lifestyle and marine biomass degradation.</title>
        <authorList>
            <person name="Hagestad O.C."/>
            <person name="Hou L."/>
            <person name="Andersen J.H."/>
            <person name="Hansen E.H."/>
            <person name="Altermark B."/>
            <person name="Li C."/>
            <person name="Kuhnert E."/>
            <person name="Cox R.J."/>
            <person name="Crous P.W."/>
            <person name="Spatafora J.W."/>
            <person name="Lail K."/>
            <person name="Amirebrahimi M."/>
            <person name="Lipzen A."/>
            <person name="Pangilinan J."/>
            <person name="Andreopoulos W."/>
            <person name="Hayes R.D."/>
            <person name="Ng V."/>
            <person name="Grigoriev I.V."/>
            <person name="Jackson S.A."/>
            <person name="Sutton T.D.S."/>
            <person name="Dobson A.D.W."/>
            <person name="Rama T."/>
        </authorList>
    </citation>
    <scope>NUCLEOTIDE SEQUENCE</scope>
    <source>
        <strain evidence="5">TRa3180A</strain>
    </source>
</reference>
<dbReference type="InterPro" id="IPR013083">
    <property type="entry name" value="Znf_RING/FYVE/PHD"/>
</dbReference>
<dbReference type="EMBL" id="MU253855">
    <property type="protein sequence ID" value="KAG9245286.1"/>
    <property type="molecule type" value="Genomic_DNA"/>
</dbReference>
<dbReference type="OrthoDB" id="2122982at2759"/>
<feature type="domain" description="SWIM-type" evidence="4">
    <location>
        <begin position="121"/>
        <end position="153"/>
    </location>
</feature>
<dbReference type="InterPro" id="IPR039903">
    <property type="entry name" value="Zswim2"/>
</dbReference>
<feature type="region of interest" description="Disordered" evidence="2">
    <location>
        <begin position="1"/>
        <end position="80"/>
    </location>
</feature>
<keyword evidence="6" id="KW-1185">Reference proteome</keyword>
<feature type="domain" description="RING-type" evidence="3">
    <location>
        <begin position="205"/>
        <end position="251"/>
    </location>
</feature>
<evidence type="ECO:0000313" key="5">
    <source>
        <dbReference type="EMBL" id="KAG9245286.1"/>
    </source>
</evidence>
<evidence type="ECO:0000256" key="2">
    <source>
        <dbReference type="SAM" id="MobiDB-lite"/>
    </source>
</evidence>
<feature type="compositionally biased region" description="Basic and acidic residues" evidence="2">
    <location>
        <begin position="46"/>
        <end position="57"/>
    </location>
</feature>
<gene>
    <name evidence="5" type="ORF">BJ878DRAFT_574999</name>
</gene>
<dbReference type="Pfam" id="PF13639">
    <property type="entry name" value="zf-RING_2"/>
    <property type="match status" value="1"/>
</dbReference>
<dbReference type="PANTHER" id="PTHR21540:SF0">
    <property type="entry name" value="PHD FAMILY PROTEIN"/>
    <property type="match status" value="1"/>
</dbReference>
<dbReference type="Gene3D" id="3.30.40.10">
    <property type="entry name" value="Zinc/RING finger domain, C3HC4 (zinc finger)"/>
    <property type="match status" value="1"/>
</dbReference>
<keyword evidence="1" id="KW-0863">Zinc-finger</keyword>
<comment type="caution">
    <text evidence="5">The sequence shown here is derived from an EMBL/GenBank/DDBJ whole genome shotgun (WGS) entry which is preliminary data.</text>
</comment>
<dbReference type="PROSITE" id="PS50966">
    <property type="entry name" value="ZF_SWIM"/>
    <property type="match status" value="1"/>
</dbReference>
<proteinExistence type="predicted"/>
<dbReference type="GO" id="GO:0061630">
    <property type="term" value="F:ubiquitin protein ligase activity"/>
    <property type="evidence" value="ECO:0007669"/>
    <property type="project" value="InterPro"/>
</dbReference>
<dbReference type="Proteomes" id="UP000887226">
    <property type="component" value="Unassembled WGS sequence"/>
</dbReference>
<dbReference type="AlphaFoldDB" id="A0A9P7Z4U0"/>
<evidence type="ECO:0000259" key="3">
    <source>
        <dbReference type="PROSITE" id="PS50089"/>
    </source>
</evidence>
<feature type="compositionally biased region" description="Low complexity" evidence="2">
    <location>
        <begin position="9"/>
        <end position="35"/>
    </location>
</feature>
<protein>
    <submittedName>
        <fullName evidence="5">Uncharacterized protein</fullName>
    </submittedName>
</protein>
<keyword evidence="1" id="KW-0479">Metal-binding</keyword>
<dbReference type="PANTHER" id="PTHR21540">
    <property type="entry name" value="RING FINGER AND SWIM DOMAIN-CONTAINING PROTEIN 2"/>
    <property type="match status" value="1"/>
</dbReference>
<organism evidence="5 6">
    <name type="scientific">Calycina marina</name>
    <dbReference type="NCBI Taxonomy" id="1763456"/>
    <lineage>
        <taxon>Eukaryota</taxon>
        <taxon>Fungi</taxon>
        <taxon>Dikarya</taxon>
        <taxon>Ascomycota</taxon>
        <taxon>Pezizomycotina</taxon>
        <taxon>Leotiomycetes</taxon>
        <taxon>Helotiales</taxon>
        <taxon>Pezizellaceae</taxon>
        <taxon>Calycina</taxon>
    </lineage>
</organism>
<dbReference type="InterPro" id="IPR001841">
    <property type="entry name" value="Znf_RING"/>
</dbReference>
<sequence>MSSKSFTQSPYTKATKTPSSTTKYKAPTSSSSQTPTKKRKSMTTSSRHDNEHPDTRKTPKRAKKDSDEEKRLRRFRAKPPGTYLERLGRVRTQRMFLIDRRRNDKELEEVFDIAGTTGNIYQVTINKIPDCSCPDSKKGNQCKHIIYVMVNVLKSREDLAYQLAFLTPELTEIFASAPSTPQTAGSELSNATETGGLRKPLEGDCPVCVMEFEPGEDILWCKAACGNNIHRQCFEQWVESKAGAVKCVYCRTLWKGDEVGVKRVLKGGVGSVNAGGYVNIAGQLGLSGQRDMSSYHPYWVARQYGDRYDDYYNGY</sequence>
<dbReference type="InterPro" id="IPR007527">
    <property type="entry name" value="Znf_SWIM"/>
</dbReference>
<accession>A0A9P7Z4U0</accession>
<keyword evidence="1" id="KW-0862">Zinc</keyword>
<evidence type="ECO:0000313" key="6">
    <source>
        <dbReference type="Proteomes" id="UP000887226"/>
    </source>
</evidence>
<dbReference type="Pfam" id="PF04434">
    <property type="entry name" value="SWIM"/>
    <property type="match status" value="1"/>
</dbReference>
<evidence type="ECO:0000259" key="4">
    <source>
        <dbReference type="PROSITE" id="PS50966"/>
    </source>
</evidence>
<dbReference type="SUPFAM" id="SSF57850">
    <property type="entry name" value="RING/U-box"/>
    <property type="match status" value="1"/>
</dbReference>
<evidence type="ECO:0000256" key="1">
    <source>
        <dbReference type="PROSITE-ProRule" id="PRU00175"/>
    </source>
</evidence>
<name>A0A9P7Z4U0_9HELO</name>